<dbReference type="EMBL" id="BOOQ01000021">
    <property type="protein sequence ID" value="GII46838.1"/>
    <property type="molecule type" value="Genomic_DNA"/>
</dbReference>
<evidence type="ECO:0000313" key="3">
    <source>
        <dbReference type="Proteomes" id="UP000644610"/>
    </source>
</evidence>
<dbReference type="RefSeq" id="WP_203974923.1">
    <property type="nucleotide sequence ID" value="NZ_BAAAKY010000014.1"/>
</dbReference>
<feature type="transmembrane region" description="Helical" evidence="1">
    <location>
        <begin position="90"/>
        <end position="116"/>
    </location>
</feature>
<reference evidence="2" key="1">
    <citation type="submission" date="2021-01" db="EMBL/GenBank/DDBJ databases">
        <title>Whole genome shotgun sequence of Planotetraspora silvatica NBRC 100141.</title>
        <authorList>
            <person name="Komaki H."/>
            <person name="Tamura T."/>
        </authorList>
    </citation>
    <scope>NUCLEOTIDE SEQUENCE</scope>
    <source>
        <strain evidence="2">NBRC 100141</strain>
    </source>
</reference>
<proteinExistence type="predicted"/>
<evidence type="ECO:0000313" key="2">
    <source>
        <dbReference type="EMBL" id="GII46838.1"/>
    </source>
</evidence>
<feature type="transmembrane region" description="Helical" evidence="1">
    <location>
        <begin position="6"/>
        <end position="24"/>
    </location>
</feature>
<feature type="transmembrane region" description="Helical" evidence="1">
    <location>
        <begin position="380"/>
        <end position="402"/>
    </location>
</feature>
<feature type="transmembrane region" description="Helical" evidence="1">
    <location>
        <begin position="328"/>
        <end position="351"/>
    </location>
</feature>
<keyword evidence="1" id="KW-0812">Transmembrane</keyword>
<keyword evidence="1" id="KW-1133">Transmembrane helix</keyword>
<protein>
    <submittedName>
        <fullName evidence="2">Uncharacterized protein</fullName>
    </submittedName>
</protein>
<organism evidence="2 3">
    <name type="scientific">Planotetraspora silvatica</name>
    <dbReference type="NCBI Taxonomy" id="234614"/>
    <lineage>
        <taxon>Bacteria</taxon>
        <taxon>Bacillati</taxon>
        <taxon>Actinomycetota</taxon>
        <taxon>Actinomycetes</taxon>
        <taxon>Streptosporangiales</taxon>
        <taxon>Streptosporangiaceae</taxon>
        <taxon>Planotetraspora</taxon>
    </lineage>
</organism>
<accession>A0A8J3UKC7</accession>
<dbReference type="Proteomes" id="UP000644610">
    <property type="component" value="Unassembled WGS sequence"/>
</dbReference>
<feature type="transmembrane region" description="Helical" evidence="1">
    <location>
        <begin position="54"/>
        <end position="78"/>
    </location>
</feature>
<keyword evidence="1" id="KW-0472">Membrane</keyword>
<dbReference type="AlphaFoldDB" id="A0A8J3UKC7"/>
<sequence length="418" mass="42850">MLDFLLFLGVLAPAPLLAIVVLAARLRGAVRRDGVGTFAARIRAAWRDGTRRPVWPALIGVAAGAALLTVGLGRAYLATVTNGPRWGFDVVLLSIVLGLLAAAGCGAFAGLAAAAVARTRGFGAGTIAGLLALVAVAAGTVSVHLPLRAAYLAVPGDFPVVANLAGGDLLIPFEVFLAALIWALPWPVLGAALGARAEIAGRRHAVRDVWQLLLDLATADLPGNRSAWGAALRSELAAIDPPAERRRFAFGGAWAALRSGRPHGARMQAGGVALLVAGGSFAASRWSLAHDQGGIPGFWVPAPSALLLAVALATAWRDRSFGSGLRAGVLGGIGALVAILAVGIPEAVVWMRERAGYLSTGDAVPPTWQAAVLDVLRPEFVVVMIVFWAVGVVGGSALGSALGRRRSDEPDDLPAAAR</sequence>
<keyword evidence="3" id="KW-1185">Reference proteome</keyword>
<name>A0A8J3UKC7_9ACTN</name>
<gene>
    <name evidence="2" type="ORF">Psi02_32620</name>
</gene>
<comment type="caution">
    <text evidence="2">The sequence shown here is derived from an EMBL/GenBank/DDBJ whole genome shotgun (WGS) entry which is preliminary data.</text>
</comment>
<feature type="transmembrane region" description="Helical" evidence="1">
    <location>
        <begin position="267"/>
        <end position="286"/>
    </location>
</feature>
<evidence type="ECO:0000256" key="1">
    <source>
        <dbReference type="SAM" id="Phobius"/>
    </source>
</evidence>
<feature type="transmembrane region" description="Helical" evidence="1">
    <location>
        <begin position="128"/>
        <end position="149"/>
    </location>
</feature>
<feature type="transmembrane region" description="Helical" evidence="1">
    <location>
        <begin position="169"/>
        <end position="193"/>
    </location>
</feature>
<feature type="transmembrane region" description="Helical" evidence="1">
    <location>
        <begin position="298"/>
        <end position="316"/>
    </location>
</feature>